<protein>
    <submittedName>
        <fullName evidence="9">Pap2 domain-containing protein</fullName>
    </submittedName>
</protein>
<comment type="caution">
    <text evidence="9">The sequence shown here is derived from an EMBL/GenBank/DDBJ whole genome shotgun (WGS) entry which is preliminary data.</text>
</comment>
<evidence type="ECO:0000256" key="4">
    <source>
        <dbReference type="ARBA" id="ARBA00022989"/>
    </source>
</evidence>
<dbReference type="CDD" id="cd03390">
    <property type="entry name" value="PAP2_containing_1_like"/>
    <property type="match status" value="1"/>
</dbReference>
<evidence type="ECO:0000256" key="5">
    <source>
        <dbReference type="ARBA" id="ARBA00023136"/>
    </source>
</evidence>
<dbReference type="Proteomes" id="UP000078397">
    <property type="component" value="Unassembled WGS sequence"/>
</dbReference>
<dbReference type="RefSeq" id="XP_018137577.1">
    <property type="nucleotide sequence ID" value="XM_018283266.1"/>
</dbReference>
<accession>A0A179F2C3</accession>
<dbReference type="PANTHER" id="PTHR10165:SF154">
    <property type="entry name" value="PAP2 DOMAIN PROTEIN (AFU_ORTHOLOGUE AFUA_1G09730)"/>
    <property type="match status" value="1"/>
</dbReference>
<feature type="domain" description="Phosphatidic acid phosphatase type 2/haloperoxidase" evidence="8">
    <location>
        <begin position="109"/>
        <end position="317"/>
    </location>
</feature>
<dbReference type="AlphaFoldDB" id="A0A179F2C3"/>
<evidence type="ECO:0000256" key="2">
    <source>
        <dbReference type="ARBA" id="ARBA00008816"/>
    </source>
</evidence>
<dbReference type="GO" id="GO:0008195">
    <property type="term" value="F:phosphatidate phosphatase activity"/>
    <property type="evidence" value="ECO:0007669"/>
    <property type="project" value="TreeGrafter"/>
</dbReference>
<evidence type="ECO:0000256" key="6">
    <source>
        <dbReference type="SAM" id="MobiDB-lite"/>
    </source>
</evidence>
<reference evidence="9 10" key="1">
    <citation type="journal article" date="2016" name="PLoS Pathog.">
        <title>Biosynthesis of antibiotic leucinostatins in bio-control fungus Purpureocillium lilacinum and their inhibition on phytophthora revealed by genome mining.</title>
        <authorList>
            <person name="Wang G."/>
            <person name="Liu Z."/>
            <person name="Lin R."/>
            <person name="Li E."/>
            <person name="Mao Z."/>
            <person name="Ling J."/>
            <person name="Yang Y."/>
            <person name="Yin W.B."/>
            <person name="Xie B."/>
        </authorList>
    </citation>
    <scope>NUCLEOTIDE SEQUENCE [LARGE SCALE GENOMIC DNA]</scope>
    <source>
        <strain evidence="9">170</strain>
    </source>
</reference>
<dbReference type="GO" id="GO:0016020">
    <property type="term" value="C:membrane"/>
    <property type="evidence" value="ECO:0007669"/>
    <property type="project" value="UniProtKB-SubCell"/>
</dbReference>
<comment type="subcellular location">
    <subcellularLocation>
        <location evidence="1">Membrane</location>
        <topology evidence="1">Multi-pass membrane protein</topology>
    </subcellularLocation>
</comment>
<evidence type="ECO:0000313" key="10">
    <source>
        <dbReference type="Proteomes" id="UP000078397"/>
    </source>
</evidence>
<keyword evidence="4 7" id="KW-1133">Transmembrane helix</keyword>
<evidence type="ECO:0000256" key="7">
    <source>
        <dbReference type="SAM" id="Phobius"/>
    </source>
</evidence>
<dbReference type="Pfam" id="PF01569">
    <property type="entry name" value="PAP2"/>
    <property type="match status" value="2"/>
</dbReference>
<dbReference type="GeneID" id="28847260"/>
<dbReference type="SUPFAM" id="SSF48317">
    <property type="entry name" value="Acid phosphatase/Vanadium-dependent haloperoxidase"/>
    <property type="match status" value="1"/>
</dbReference>
<feature type="transmembrane region" description="Helical" evidence="7">
    <location>
        <begin position="6"/>
        <end position="27"/>
    </location>
</feature>
<dbReference type="InterPro" id="IPR036938">
    <property type="entry name" value="PAP2/HPO_sf"/>
</dbReference>
<proteinExistence type="inferred from homology"/>
<feature type="transmembrane region" description="Helical" evidence="7">
    <location>
        <begin position="56"/>
        <end position="84"/>
    </location>
</feature>
<dbReference type="SMART" id="SM00014">
    <property type="entry name" value="acidPPc"/>
    <property type="match status" value="1"/>
</dbReference>
<dbReference type="PANTHER" id="PTHR10165">
    <property type="entry name" value="LIPID PHOSPHATE PHOSPHATASE"/>
    <property type="match status" value="1"/>
</dbReference>
<dbReference type="GO" id="GO:0046839">
    <property type="term" value="P:phospholipid dephosphorylation"/>
    <property type="evidence" value="ECO:0007669"/>
    <property type="project" value="TreeGrafter"/>
</dbReference>
<feature type="transmembrane region" description="Helical" evidence="7">
    <location>
        <begin position="271"/>
        <end position="293"/>
    </location>
</feature>
<dbReference type="GO" id="GO:0006644">
    <property type="term" value="P:phospholipid metabolic process"/>
    <property type="evidence" value="ECO:0007669"/>
    <property type="project" value="InterPro"/>
</dbReference>
<evidence type="ECO:0000256" key="3">
    <source>
        <dbReference type="ARBA" id="ARBA00022692"/>
    </source>
</evidence>
<dbReference type="KEGG" id="pchm:VFPPC_03812"/>
<keyword evidence="3 7" id="KW-0812">Transmembrane</keyword>
<keyword evidence="5 7" id="KW-0472">Membrane</keyword>
<dbReference type="EMBL" id="LSBJ02000002">
    <property type="protein sequence ID" value="OAQ59584.1"/>
    <property type="molecule type" value="Genomic_DNA"/>
</dbReference>
<keyword evidence="10" id="KW-1185">Reference proteome</keyword>
<evidence type="ECO:0000256" key="1">
    <source>
        <dbReference type="ARBA" id="ARBA00004141"/>
    </source>
</evidence>
<dbReference type="Gene3D" id="1.20.144.10">
    <property type="entry name" value="Phosphatidic acid phosphatase type 2/haloperoxidase"/>
    <property type="match status" value="2"/>
</dbReference>
<sequence length="385" mass="42550">MSSFLLILSYISDWVILIIFAAVGYVIGNITPNKRPFNLDSPDINYPYRGYDTVSLGVAFVVSVVAPAALILILILILLLVPALCVKNTRAAKYNVWRRIFWEWHAGWLGLALSVVLAFFFTSGMKNVFGKPRPNLLSRCQPDVLNVAKYAVSYSTSATGRLVSAGICTNQDNSIVEDGFRSFPSGHSSAAASGLVYFSLWLAAKLRVGVPFLLGGTIDESENSIKSRSHHTRATADLEEANTETRHDDEAYPTSHLLTHSARRQDAAAPIYLLVIALIPFGAAIYICASRWYDFQHHGFDIIFGFLMGAFSSVLAFKYYHLPVSRGAGFAWAPRSEQKAFWSGMGNGGFSNRRRFYRLNETSDSPLHAAQNQLADDGSYQMHAV</sequence>
<evidence type="ECO:0000259" key="8">
    <source>
        <dbReference type="SMART" id="SM00014"/>
    </source>
</evidence>
<feature type="transmembrane region" description="Helical" evidence="7">
    <location>
        <begin position="299"/>
        <end position="317"/>
    </location>
</feature>
<comment type="similarity">
    <text evidence="2">Belongs to the PA-phosphatase related phosphoesterase family.</text>
</comment>
<organism evidence="9 10">
    <name type="scientific">Pochonia chlamydosporia 170</name>
    <dbReference type="NCBI Taxonomy" id="1380566"/>
    <lineage>
        <taxon>Eukaryota</taxon>
        <taxon>Fungi</taxon>
        <taxon>Dikarya</taxon>
        <taxon>Ascomycota</taxon>
        <taxon>Pezizomycotina</taxon>
        <taxon>Sordariomycetes</taxon>
        <taxon>Hypocreomycetidae</taxon>
        <taxon>Hypocreales</taxon>
        <taxon>Clavicipitaceae</taxon>
        <taxon>Pochonia</taxon>
    </lineage>
</organism>
<feature type="region of interest" description="Disordered" evidence="6">
    <location>
        <begin position="224"/>
        <end position="250"/>
    </location>
</feature>
<gene>
    <name evidence="9" type="ORF">VFPPC_03812</name>
</gene>
<dbReference type="STRING" id="1380566.A0A179F2C3"/>
<dbReference type="InterPro" id="IPR000326">
    <property type="entry name" value="PAP2/HPO"/>
</dbReference>
<dbReference type="InterPro" id="IPR043216">
    <property type="entry name" value="PAP-like"/>
</dbReference>
<feature type="transmembrane region" description="Helical" evidence="7">
    <location>
        <begin position="104"/>
        <end position="123"/>
    </location>
</feature>
<name>A0A179F2C3_METCM</name>
<evidence type="ECO:0000313" key="9">
    <source>
        <dbReference type="EMBL" id="OAQ59584.1"/>
    </source>
</evidence>
<dbReference type="OrthoDB" id="4961053at2759"/>